<reference evidence="1" key="1">
    <citation type="submission" date="2011-02" db="EMBL/GenBank/DDBJ databases">
        <title>The genome of the leaf-cutting ant Acromyrmex echinatior suggests key adaptations to social evolution and fungus farming.</title>
        <authorList>
            <person name="Nygaard S."/>
            <person name="Zhang G."/>
        </authorList>
    </citation>
    <scope>NUCLEOTIDE SEQUENCE</scope>
</reference>
<protein>
    <submittedName>
        <fullName evidence="1">Uncharacterized protein</fullName>
    </submittedName>
</protein>
<dbReference type="InParanoid" id="F4WK69"/>
<name>F4WK69_ACREC</name>
<evidence type="ECO:0000313" key="1">
    <source>
        <dbReference type="EMBL" id="EGI65441.1"/>
    </source>
</evidence>
<gene>
    <name evidence="1" type="ORF">G5I_06112</name>
</gene>
<dbReference type="OrthoDB" id="546632at2759"/>
<dbReference type="AlphaFoldDB" id="F4WK69"/>
<evidence type="ECO:0000313" key="2">
    <source>
        <dbReference type="Proteomes" id="UP000007755"/>
    </source>
</evidence>
<organism evidence="2">
    <name type="scientific">Acromyrmex echinatior</name>
    <name type="common">Panamanian leafcutter ant</name>
    <name type="synonym">Acromyrmex octospinosus echinatior</name>
    <dbReference type="NCBI Taxonomy" id="103372"/>
    <lineage>
        <taxon>Eukaryota</taxon>
        <taxon>Metazoa</taxon>
        <taxon>Ecdysozoa</taxon>
        <taxon>Arthropoda</taxon>
        <taxon>Hexapoda</taxon>
        <taxon>Insecta</taxon>
        <taxon>Pterygota</taxon>
        <taxon>Neoptera</taxon>
        <taxon>Endopterygota</taxon>
        <taxon>Hymenoptera</taxon>
        <taxon>Apocrita</taxon>
        <taxon>Aculeata</taxon>
        <taxon>Formicoidea</taxon>
        <taxon>Formicidae</taxon>
        <taxon>Myrmicinae</taxon>
        <taxon>Acromyrmex</taxon>
    </lineage>
</organism>
<keyword evidence="2" id="KW-1185">Reference proteome</keyword>
<sequence length="80" mass="9135">MDHETRNGTGSNDNEEYTNIYFIVGDRRETATYKANQVTDMELKGIQPCTPVKGNGFVSNDVTRNVTRQYKVIPQHRQVS</sequence>
<dbReference type="EMBL" id="GL888193">
    <property type="protein sequence ID" value="EGI65441.1"/>
    <property type="molecule type" value="Genomic_DNA"/>
</dbReference>
<dbReference type="Proteomes" id="UP000007755">
    <property type="component" value="Unassembled WGS sequence"/>
</dbReference>
<proteinExistence type="predicted"/>
<accession>F4WK69</accession>